<name>A0A4V6Y6Z2_9GAMM</name>
<gene>
    <name evidence="2" type="ORF">FDP08_02325</name>
</gene>
<dbReference type="InterPro" id="IPR046579">
    <property type="entry name" value="DUF6639"/>
</dbReference>
<dbReference type="Pfam" id="PF20344">
    <property type="entry name" value="DUF6639"/>
    <property type="match status" value="1"/>
</dbReference>
<dbReference type="Proteomes" id="UP000308488">
    <property type="component" value="Unassembled WGS sequence"/>
</dbReference>
<feature type="signal peptide" evidence="1">
    <location>
        <begin position="1"/>
        <end position="19"/>
    </location>
</feature>
<feature type="chain" id="PRO_5021017042" description="DUF922 domain-containing protein" evidence="1">
    <location>
        <begin position="20"/>
        <end position="222"/>
    </location>
</feature>
<keyword evidence="3" id="KW-1185">Reference proteome</keyword>
<sequence length="222" mass="25172">MRLLLVALLSLANAPGYSATRVACPVQGVTVFSDRVDDGKLACQAVGTALAFMRDLGFRVNVRFTLDLVDRPLSLHGKEVKGTYDARRFHIEVPSFSQAQLMAQRHPPFGRSMCRAMWQSFVAHEVAHAVAQANFRVLKPSLEAHEYIAYVVQLATLPETLRQQLLEGFDNQAFQHEKQINRIFLQLDPEVFAVKAYRHYVAQPDPKAFFQRLLNRRLSSPH</sequence>
<dbReference type="RefSeq" id="WP_137434425.1">
    <property type="nucleotide sequence ID" value="NZ_JANRHC010000005.1"/>
</dbReference>
<evidence type="ECO:0000256" key="1">
    <source>
        <dbReference type="SAM" id="SignalP"/>
    </source>
</evidence>
<dbReference type="EMBL" id="SZYH01000001">
    <property type="protein sequence ID" value="TKV67005.1"/>
    <property type="molecule type" value="Genomic_DNA"/>
</dbReference>
<evidence type="ECO:0000313" key="2">
    <source>
        <dbReference type="EMBL" id="TKV67005.1"/>
    </source>
</evidence>
<organism evidence="2 3">
    <name type="scientific">Marinobacter panjinensis</name>
    <dbReference type="NCBI Taxonomy" id="2576384"/>
    <lineage>
        <taxon>Bacteria</taxon>
        <taxon>Pseudomonadati</taxon>
        <taxon>Pseudomonadota</taxon>
        <taxon>Gammaproteobacteria</taxon>
        <taxon>Pseudomonadales</taxon>
        <taxon>Marinobacteraceae</taxon>
        <taxon>Marinobacter</taxon>
    </lineage>
</organism>
<keyword evidence="1" id="KW-0732">Signal</keyword>
<evidence type="ECO:0000313" key="3">
    <source>
        <dbReference type="Proteomes" id="UP000308488"/>
    </source>
</evidence>
<dbReference type="AlphaFoldDB" id="A0A4V6Y6Z2"/>
<protein>
    <recommendedName>
        <fullName evidence="4">DUF922 domain-containing protein</fullName>
    </recommendedName>
</protein>
<evidence type="ECO:0008006" key="4">
    <source>
        <dbReference type="Google" id="ProtNLM"/>
    </source>
</evidence>
<accession>A0A4V6Y6Z2</accession>
<dbReference type="OrthoDB" id="6087173at2"/>
<comment type="caution">
    <text evidence="2">The sequence shown here is derived from an EMBL/GenBank/DDBJ whole genome shotgun (WGS) entry which is preliminary data.</text>
</comment>
<proteinExistence type="predicted"/>
<reference evidence="2 3" key="1">
    <citation type="submission" date="2019-05" db="EMBL/GenBank/DDBJ databases">
        <title>Marinobacter panjinensis sp. nov., a moderately halophilic bacterium isolated from sea tidal flat environment.</title>
        <authorList>
            <person name="Yang W."/>
            <person name="An M."/>
            <person name="He W."/>
            <person name="Luo X."/>
            <person name="Zhu L."/>
            <person name="Chen G."/>
            <person name="Zhang Y."/>
            <person name="Wang Y."/>
        </authorList>
    </citation>
    <scope>NUCLEOTIDE SEQUENCE [LARGE SCALE GENOMIC DNA]</scope>
    <source>
        <strain evidence="2 3">PJ-16</strain>
    </source>
</reference>